<dbReference type="GeneID" id="9184315"/>
<proteinExistence type="predicted"/>
<sequence>MGGPTLRFQCLIVPFDLVEFPFQVLNPHISFLDVVDIFFSFAQQLFVQSFHIVIELLLSS</sequence>
<dbReference type="RefSeq" id="XP_002836837.1">
    <property type="nucleotide sequence ID" value="XM_002836791.1"/>
</dbReference>
<dbReference type="HOGENOM" id="CLU_2943499_0_0_1"/>
<dbReference type="EMBL" id="FN430053">
    <property type="protein sequence ID" value="CAZ81028.1"/>
    <property type="molecule type" value="Genomic_DNA"/>
</dbReference>
<dbReference type="KEGG" id="tml:GSTUM_00004966001"/>
<dbReference type="InParanoid" id="D5G935"/>
<evidence type="ECO:0000313" key="1">
    <source>
        <dbReference type="EMBL" id="CAZ81028.1"/>
    </source>
</evidence>
<organism evidence="1 2">
    <name type="scientific">Tuber melanosporum (strain Mel28)</name>
    <name type="common">Perigord black truffle</name>
    <dbReference type="NCBI Taxonomy" id="656061"/>
    <lineage>
        <taxon>Eukaryota</taxon>
        <taxon>Fungi</taxon>
        <taxon>Dikarya</taxon>
        <taxon>Ascomycota</taxon>
        <taxon>Pezizomycotina</taxon>
        <taxon>Pezizomycetes</taxon>
        <taxon>Pezizales</taxon>
        <taxon>Tuberaceae</taxon>
        <taxon>Tuber</taxon>
    </lineage>
</organism>
<dbReference type="AlphaFoldDB" id="D5G935"/>
<dbReference type="Proteomes" id="UP000006911">
    <property type="component" value="Unassembled WGS sequence"/>
</dbReference>
<accession>D5G935</accession>
<evidence type="ECO:0000313" key="2">
    <source>
        <dbReference type="Proteomes" id="UP000006911"/>
    </source>
</evidence>
<name>D5G935_TUBMM</name>
<keyword evidence="2" id="KW-1185">Reference proteome</keyword>
<gene>
    <name evidence="1" type="ORF">GSTUM_00004966001</name>
</gene>
<reference evidence="1 2" key="1">
    <citation type="journal article" date="2010" name="Nature">
        <title>Perigord black truffle genome uncovers evolutionary origins and mechanisms of symbiosis.</title>
        <authorList>
            <person name="Martin F."/>
            <person name="Kohler A."/>
            <person name="Murat C."/>
            <person name="Balestrini R."/>
            <person name="Coutinho P.M."/>
            <person name="Jaillon O."/>
            <person name="Montanini B."/>
            <person name="Morin E."/>
            <person name="Noel B."/>
            <person name="Percudani R."/>
            <person name="Porcel B."/>
            <person name="Rubini A."/>
            <person name="Amicucci A."/>
            <person name="Amselem J."/>
            <person name="Anthouard V."/>
            <person name="Arcioni S."/>
            <person name="Artiguenave F."/>
            <person name="Aury J.M."/>
            <person name="Ballario P."/>
            <person name="Bolchi A."/>
            <person name="Brenna A."/>
            <person name="Brun A."/>
            <person name="Buee M."/>
            <person name="Cantarel B."/>
            <person name="Chevalier G."/>
            <person name="Couloux A."/>
            <person name="Da Silva C."/>
            <person name="Denoeud F."/>
            <person name="Duplessis S."/>
            <person name="Ghignone S."/>
            <person name="Hilselberger B."/>
            <person name="Iotti M."/>
            <person name="Marcais B."/>
            <person name="Mello A."/>
            <person name="Miranda M."/>
            <person name="Pacioni G."/>
            <person name="Quesneville H."/>
            <person name="Riccioni C."/>
            <person name="Ruotolo R."/>
            <person name="Splivallo R."/>
            <person name="Stocchi V."/>
            <person name="Tisserant E."/>
            <person name="Viscomi A.R."/>
            <person name="Zambonelli A."/>
            <person name="Zampieri E."/>
            <person name="Henrissat B."/>
            <person name="Lebrun M.H."/>
            <person name="Paolocci F."/>
            <person name="Bonfante P."/>
            <person name="Ottonello S."/>
            <person name="Wincker P."/>
        </authorList>
    </citation>
    <scope>NUCLEOTIDE SEQUENCE [LARGE SCALE GENOMIC DNA]</scope>
    <source>
        <strain evidence="1 2">Mel28</strain>
    </source>
</reference>
<protein>
    <submittedName>
        <fullName evidence="1">(Perigord truffle) hypothetical protein</fullName>
    </submittedName>
</protein>